<accession>A0A9N7Z226</accession>
<dbReference type="EMBL" id="CADEAL010003930">
    <property type="protein sequence ID" value="CAB1446947.1"/>
    <property type="molecule type" value="Genomic_DNA"/>
</dbReference>
<proteinExistence type="predicted"/>
<comment type="caution">
    <text evidence="1">The sequence shown here is derived from an EMBL/GenBank/DDBJ whole genome shotgun (WGS) entry which is preliminary data.</text>
</comment>
<dbReference type="Gene3D" id="3.30.250.20">
    <property type="entry name" value="L1 transposable element, C-terminal domain"/>
    <property type="match status" value="1"/>
</dbReference>
<organism evidence="1 2">
    <name type="scientific">Pleuronectes platessa</name>
    <name type="common">European plaice</name>
    <dbReference type="NCBI Taxonomy" id="8262"/>
    <lineage>
        <taxon>Eukaryota</taxon>
        <taxon>Metazoa</taxon>
        <taxon>Chordata</taxon>
        <taxon>Craniata</taxon>
        <taxon>Vertebrata</taxon>
        <taxon>Euteleostomi</taxon>
        <taxon>Actinopterygii</taxon>
        <taxon>Neopterygii</taxon>
        <taxon>Teleostei</taxon>
        <taxon>Neoteleostei</taxon>
        <taxon>Acanthomorphata</taxon>
        <taxon>Carangaria</taxon>
        <taxon>Pleuronectiformes</taxon>
        <taxon>Pleuronectoidei</taxon>
        <taxon>Pleuronectidae</taxon>
        <taxon>Pleuronectes</taxon>
    </lineage>
</organism>
<dbReference type="InterPro" id="IPR042566">
    <property type="entry name" value="L1_C"/>
</dbReference>
<sequence length="102" mass="11848">MVIRVTQFQVRNAILRRAGQSSPLLHNEKRVHIFLDFTPTVARRRAAFVQVKRELHACAHVKFGLRYPATLHITMSGGQTHRFEELDSVRLKKSWVGKIYHS</sequence>
<evidence type="ECO:0000313" key="1">
    <source>
        <dbReference type="EMBL" id="CAB1446947.1"/>
    </source>
</evidence>
<name>A0A9N7Z226_PLEPL</name>
<keyword evidence="2" id="KW-1185">Reference proteome</keyword>
<evidence type="ECO:0000313" key="2">
    <source>
        <dbReference type="Proteomes" id="UP001153269"/>
    </source>
</evidence>
<dbReference type="Proteomes" id="UP001153269">
    <property type="component" value="Unassembled WGS sequence"/>
</dbReference>
<protein>
    <submittedName>
        <fullName evidence="1">Uncharacterized protein</fullName>
    </submittedName>
</protein>
<reference evidence="1" key="1">
    <citation type="submission" date="2020-03" db="EMBL/GenBank/DDBJ databases">
        <authorList>
            <person name="Weist P."/>
        </authorList>
    </citation>
    <scope>NUCLEOTIDE SEQUENCE</scope>
</reference>
<gene>
    <name evidence="1" type="ORF">PLEPLA_LOCUS34658</name>
</gene>
<dbReference type="AlphaFoldDB" id="A0A9N7Z226"/>